<sequence>MSDLITVPCHGPGYTCLAFSANGQYTFTGGQDCLVRIWKTNEGAQQEPDIATEAEEPVTSIAATDLCWISGSLDAEVRRYVGHGSSMSDVVTSSNALPTRSVATDPEGKRLAVGSDNLKVIIVSLEDSLQRTDLEGYQSGVRRATWHPSGDFLSTSNIDGTITIWNLIDSTPKIEATVSNIIPEVRDTQSSDFMHDCSVIWHPSGQHFYVASRGHDIAIISKGTWSKTGSLSDRDTVGAVNALAISPDGAYLATACKSTIYLWSTQTRKIVSTRVANSNSVIVQLLFSPRENLLAWTDAGGAFNRWFKPLPETSKPTPAIPTNLFGDIDLDATVGDDMDVDEAMADGRDMDDFVVDDLGGGLRDEPEEKRSHGLVKEMVSITKSQPPFQPGSTPLLGKKRYLAFNTIGVIEATEKEDGQIVAVEFFDQSARKGFHFANNHNYDMAYLGERGALFACPSSGAHPTHVLYKPYGAPLAEWTYPLKRAGSKVLGIAAGGSSPKVKLRAEADRDLQGFGDIVVATNENDLTFLSGTGRERRIMGIGAEFVSMVAGPEWVLVVHRAGSTTIDGSQNLSYSLIMFEDFSVCQRDILPIPKGHTLKWIGVTDQGVPAMYDTTGYLHILTKFRIPHHASWARVLDTNQMERRQGKDESYWPVGVTENMFMCLILKGRQDHPGFPRPLIQELPLKLPFRREEPKEELIEREMLFIQQAMDALDEELTTDEIVSRERAMDKEFIQLIQTACKNDNIPRALELTKLLHFLPSFDSAAKIAEFYHLAGLREKVHRLKADREENDDRLVIARNKRRRWLKPELPPRQLPTMGDYPNSMKVDLLNDTRPPPHIERPGMARVTVPVIETTRYKAMPPPPVPSSQSQDWLDPSTSFSNSSPIGGEGKRKRTEDEDTFMTPADDFGLTPKKSNPFARKPVQDATRNPFARKPETNKVIQKSESFFDKVDAAEQDVPVSKPKKPAAKGKEKEKEKKESGPKQATLLAFKKARPQDKEPVGTSQDTQGDSGQVTDIPMSNGSNGETQLYDLIGFKSQLEDSQGSNDEETQPAE</sequence>
<protein>
    <submittedName>
        <fullName evidence="1">Uncharacterized protein</fullName>
    </submittedName>
</protein>
<evidence type="ECO:0000313" key="2">
    <source>
        <dbReference type="Proteomes" id="UP000308600"/>
    </source>
</evidence>
<dbReference type="EMBL" id="ML208271">
    <property type="protein sequence ID" value="TFK74051.1"/>
    <property type="molecule type" value="Genomic_DNA"/>
</dbReference>
<organism evidence="1 2">
    <name type="scientific">Pluteus cervinus</name>
    <dbReference type="NCBI Taxonomy" id="181527"/>
    <lineage>
        <taxon>Eukaryota</taxon>
        <taxon>Fungi</taxon>
        <taxon>Dikarya</taxon>
        <taxon>Basidiomycota</taxon>
        <taxon>Agaricomycotina</taxon>
        <taxon>Agaricomycetes</taxon>
        <taxon>Agaricomycetidae</taxon>
        <taxon>Agaricales</taxon>
        <taxon>Pluteineae</taxon>
        <taxon>Pluteaceae</taxon>
        <taxon>Pluteus</taxon>
    </lineage>
</organism>
<proteinExistence type="predicted"/>
<dbReference type="Proteomes" id="UP000308600">
    <property type="component" value="Unassembled WGS sequence"/>
</dbReference>
<name>A0ACD3B7Z5_9AGAR</name>
<evidence type="ECO:0000313" key="1">
    <source>
        <dbReference type="EMBL" id="TFK74051.1"/>
    </source>
</evidence>
<accession>A0ACD3B7Z5</accession>
<gene>
    <name evidence="1" type="ORF">BDN72DRAFT_122595</name>
</gene>
<reference evidence="1 2" key="1">
    <citation type="journal article" date="2019" name="Nat. Ecol. Evol.">
        <title>Megaphylogeny resolves global patterns of mushroom evolution.</title>
        <authorList>
            <person name="Varga T."/>
            <person name="Krizsan K."/>
            <person name="Foldi C."/>
            <person name="Dima B."/>
            <person name="Sanchez-Garcia M."/>
            <person name="Sanchez-Ramirez S."/>
            <person name="Szollosi G.J."/>
            <person name="Szarkandi J.G."/>
            <person name="Papp V."/>
            <person name="Albert L."/>
            <person name="Andreopoulos W."/>
            <person name="Angelini C."/>
            <person name="Antonin V."/>
            <person name="Barry K.W."/>
            <person name="Bougher N.L."/>
            <person name="Buchanan P."/>
            <person name="Buyck B."/>
            <person name="Bense V."/>
            <person name="Catcheside P."/>
            <person name="Chovatia M."/>
            <person name="Cooper J."/>
            <person name="Damon W."/>
            <person name="Desjardin D."/>
            <person name="Finy P."/>
            <person name="Geml J."/>
            <person name="Haridas S."/>
            <person name="Hughes K."/>
            <person name="Justo A."/>
            <person name="Karasinski D."/>
            <person name="Kautmanova I."/>
            <person name="Kiss B."/>
            <person name="Kocsube S."/>
            <person name="Kotiranta H."/>
            <person name="LaButti K.M."/>
            <person name="Lechner B.E."/>
            <person name="Liimatainen K."/>
            <person name="Lipzen A."/>
            <person name="Lukacs Z."/>
            <person name="Mihaltcheva S."/>
            <person name="Morgado L.N."/>
            <person name="Niskanen T."/>
            <person name="Noordeloos M.E."/>
            <person name="Ohm R.A."/>
            <person name="Ortiz-Santana B."/>
            <person name="Ovrebo C."/>
            <person name="Racz N."/>
            <person name="Riley R."/>
            <person name="Savchenko A."/>
            <person name="Shiryaev A."/>
            <person name="Soop K."/>
            <person name="Spirin V."/>
            <person name="Szebenyi C."/>
            <person name="Tomsovsky M."/>
            <person name="Tulloss R.E."/>
            <person name="Uehling J."/>
            <person name="Grigoriev I.V."/>
            <person name="Vagvolgyi C."/>
            <person name="Papp T."/>
            <person name="Martin F.M."/>
            <person name="Miettinen O."/>
            <person name="Hibbett D.S."/>
            <person name="Nagy L.G."/>
        </authorList>
    </citation>
    <scope>NUCLEOTIDE SEQUENCE [LARGE SCALE GENOMIC DNA]</scope>
    <source>
        <strain evidence="1 2">NL-1719</strain>
    </source>
</reference>
<keyword evidence="2" id="KW-1185">Reference proteome</keyword>